<evidence type="ECO:0000313" key="4">
    <source>
        <dbReference type="Proteomes" id="UP001370758"/>
    </source>
</evidence>
<comment type="caution">
    <text evidence="3">The sequence shown here is derived from an EMBL/GenBank/DDBJ whole genome shotgun (WGS) entry which is preliminary data.</text>
</comment>
<organism evidence="3 4">
    <name type="scientific">Arthrobotrys musiformis</name>
    <dbReference type="NCBI Taxonomy" id="47236"/>
    <lineage>
        <taxon>Eukaryota</taxon>
        <taxon>Fungi</taxon>
        <taxon>Dikarya</taxon>
        <taxon>Ascomycota</taxon>
        <taxon>Pezizomycotina</taxon>
        <taxon>Orbiliomycetes</taxon>
        <taxon>Orbiliales</taxon>
        <taxon>Orbiliaceae</taxon>
        <taxon>Arthrobotrys</taxon>
    </lineage>
</organism>
<evidence type="ECO:0000256" key="1">
    <source>
        <dbReference type="ARBA" id="ARBA00007462"/>
    </source>
</evidence>
<dbReference type="GO" id="GO:0000460">
    <property type="term" value="P:maturation of 5.8S rRNA"/>
    <property type="evidence" value="ECO:0007669"/>
    <property type="project" value="TreeGrafter"/>
</dbReference>
<comment type="similarity">
    <text evidence="1">Belongs to the RRP15 family.</text>
</comment>
<evidence type="ECO:0000313" key="3">
    <source>
        <dbReference type="EMBL" id="KAK6498688.1"/>
    </source>
</evidence>
<feature type="compositionally biased region" description="Acidic residues" evidence="2">
    <location>
        <begin position="101"/>
        <end position="116"/>
    </location>
</feature>
<proteinExistence type="inferred from homology"/>
<dbReference type="AlphaFoldDB" id="A0AAV9VZQ8"/>
<dbReference type="InterPro" id="IPR012459">
    <property type="entry name" value="Rrp15"/>
</dbReference>
<dbReference type="GO" id="GO:0030687">
    <property type="term" value="C:preribosome, large subunit precursor"/>
    <property type="evidence" value="ECO:0007669"/>
    <property type="project" value="TreeGrafter"/>
</dbReference>
<sequence length="277" mass="30419">MSVPPTKKRKVEGAAASGAKLTKSIPLKSSLKTPITKPKPTKKDRQPAQASTKDTASDDEDDEEEISNNEESGDEDSDFSNDNDGDVSDTNDQSDSSSYDLSDDEGGGNGETDEFPAELVESKKRKRNDPTTFATSMSKILSSHLTTQARKDPILIRSKKTAHEISDQKLEAKAKRLISQQKREALEKGRVKDIIPKDDATGEEVKNVLEKEKALRKIAQRGVIKLFNAVRAAQVKGEEARKDGKLKGTLGIDTKNKNVTEISKESFLDMISKSKDK</sequence>
<evidence type="ECO:0008006" key="5">
    <source>
        <dbReference type="Google" id="ProtNLM"/>
    </source>
</evidence>
<evidence type="ECO:0000256" key="2">
    <source>
        <dbReference type="SAM" id="MobiDB-lite"/>
    </source>
</evidence>
<protein>
    <recommendedName>
        <fullName evidence="5">Rrp15p-domain-containing protein</fullName>
    </recommendedName>
</protein>
<feature type="compositionally biased region" description="Acidic residues" evidence="2">
    <location>
        <begin position="57"/>
        <end position="89"/>
    </location>
</feature>
<keyword evidence="4" id="KW-1185">Reference proteome</keyword>
<dbReference type="GO" id="GO:0000470">
    <property type="term" value="P:maturation of LSU-rRNA"/>
    <property type="evidence" value="ECO:0007669"/>
    <property type="project" value="TreeGrafter"/>
</dbReference>
<dbReference type="Proteomes" id="UP001370758">
    <property type="component" value="Unassembled WGS sequence"/>
</dbReference>
<feature type="compositionally biased region" description="Basic residues" evidence="2">
    <location>
        <begin position="1"/>
        <end position="10"/>
    </location>
</feature>
<accession>A0AAV9VZQ8</accession>
<reference evidence="3 4" key="1">
    <citation type="submission" date="2023-08" db="EMBL/GenBank/DDBJ databases">
        <authorList>
            <person name="Palmer J.M."/>
        </authorList>
    </citation>
    <scope>NUCLEOTIDE SEQUENCE [LARGE SCALE GENOMIC DNA]</scope>
    <source>
        <strain evidence="3 4">TWF481</strain>
    </source>
</reference>
<dbReference type="EMBL" id="JAVHJL010000008">
    <property type="protein sequence ID" value="KAK6498688.1"/>
    <property type="molecule type" value="Genomic_DNA"/>
</dbReference>
<gene>
    <name evidence="3" type="ORF">TWF481_011266</name>
</gene>
<feature type="compositionally biased region" description="Polar residues" evidence="2">
    <location>
        <begin position="130"/>
        <end position="148"/>
    </location>
</feature>
<name>A0AAV9VZQ8_9PEZI</name>
<dbReference type="PANTHER" id="PTHR13245">
    <property type="entry name" value="RRP15-LIKE PROTEIN"/>
    <property type="match status" value="1"/>
</dbReference>
<dbReference type="Pfam" id="PF07890">
    <property type="entry name" value="Rrp15p"/>
    <property type="match status" value="1"/>
</dbReference>
<dbReference type="PANTHER" id="PTHR13245:SF14">
    <property type="entry name" value="RRP15-LIKE PROTEIN"/>
    <property type="match status" value="1"/>
</dbReference>
<feature type="region of interest" description="Disordered" evidence="2">
    <location>
        <begin position="1"/>
        <end position="157"/>
    </location>
</feature>